<dbReference type="PRINTS" id="PR00359">
    <property type="entry name" value="BP450"/>
</dbReference>
<dbReference type="Pfam" id="PF00067">
    <property type="entry name" value="p450"/>
    <property type="match status" value="1"/>
</dbReference>
<keyword evidence="9" id="KW-1185">Reference proteome</keyword>
<evidence type="ECO:0000313" key="8">
    <source>
        <dbReference type="EMBL" id="EFL28100.1"/>
    </source>
</evidence>
<dbReference type="GO" id="GO:0004497">
    <property type="term" value="F:monooxygenase activity"/>
    <property type="evidence" value="ECO:0007669"/>
    <property type="project" value="UniProtKB-KW"/>
</dbReference>
<dbReference type="HOGENOM" id="CLU_033716_2_0_11"/>
<evidence type="ECO:0000256" key="4">
    <source>
        <dbReference type="ARBA" id="ARBA00023002"/>
    </source>
</evidence>
<dbReference type="InterPro" id="IPR017972">
    <property type="entry name" value="Cyt_P450_CS"/>
</dbReference>
<gene>
    <name evidence="8" type="ORF">SSOG_07814</name>
</gene>
<keyword evidence="5 7" id="KW-0408">Iron</keyword>
<dbReference type="FunFam" id="1.10.630.10:FF:000018">
    <property type="entry name" value="Cytochrome P450 monooxygenase"/>
    <property type="match status" value="1"/>
</dbReference>
<dbReference type="EMBL" id="GG657754">
    <property type="protein sequence ID" value="EFL28100.1"/>
    <property type="molecule type" value="Genomic_DNA"/>
</dbReference>
<proteinExistence type="inferred from homology"/>
<dbReference type="SUPFAM" id="SSF48264">
    <property type="entry name" value="Cytochrome P450"/>
    <property type="match status" value="1"/>
</dbReference>
<dbReference type="PROSITE" id="PS00086">
    <property type="entry name" value="CYTOCHROME_P450"/>
    <property type="match status" value="1"/>
</dbReference>
<sequence length="418" mass="45216">MTGTAETTGATEATGALPAELDVFRPELRANPFDAYRRLRETGRVHDTGFGIHLVPHYEDCSAVLADPDWGHGYTAGINPFRPGVDVSQLPGSFLLLDPPEHGRLRSLVAKAFTSRAVAGLRPRITRTVDGLLDAALEAGEVDLVQALAYPVPLITICELLGVPAADRELFGAWTGDISRGLDPDAVLSAEEKAARQVAVRAFDDYFHDLIEARRKAPGEDLLSELVAVEESGNRLSAKEIADIGVLLLIAGHETTMNLIASAALSLHRNPAQRGLLCENPGLVADAVEEFLRYDTPVPFPTRVAMRDTTLAGRDMPRGTGVVLLLGSANRDPEVFADPDTLELRRFSGGGSAQRRQLAFSHGPHFCLGAPMARLESEITLRRLCERAPEFAVLTDEPDYRPSVSMRGPARLPVRLAT</sequence>
<comment type="similarity">
    <text evidence="1 7">Belongs to the cytochrome P450 family.</text>
</comment>
<dbReference type="AlphaFoldDB" id="D9WQG7"/>
<keyword evidence="4 7" id="KW-0560">Oxidoreductase</keyword>
<evidence type="ECO:0000256" key="6">
    <source>
        <dbReference type="ARBA" id="ARBA00023033"/>
    </source>
</evidence>
<dbReference type="PANTHER" id="PTHR46696">
    <property type="entry name" value="P450, PUTATIVE (EUROFUNG)-RELATED"/>
    <property type="match status" value="1"/>
</dbReference>
<evidence type="ECO:0000256" key="3">
    <source>
        <dbReference type="ARBA" id="ARBA00022723"/>
    </source>
</evidence>
<evidence type="ECO:0000256" key="5">
    <source>
        <dbReference type="ARBA" id="ARBA00023004"/>
    </source>
</evidence>
<dbReference type="Proteomes" id="UP000003963">
    <property type="component" value="Unassembled WGS sequence"/>
</dbReference>
<accession>D9WQG7</accession>
<dbReference type="GO" id="GO:0005506">
    <property type="term" value="F:iron ion binding"/>
    <property type="evidence" value="ECO:0007669"/>
    <property type="project" value="InterPro"/>
</dbReference>
<dbReference type="Gene3D" id="1.10.630.10">
    <property type="entry name" value="Cytochrome P450"/>
    <property type="match status" value="1"/>
</dbReference>
<dbReference type="GO" id="GO:0016705">
    <property type="term" value="F:oxidoreductase activity, acting on paired donors, with incorporation or reduction of molecular oxygen"/>
    <property type="evidence" value="ECO:0007669"/>
    <property type="project" value="InterPro"/>
</dbReference>
<organism evidence="8 9">
    <name type="scientific">Streptomyces himastatinicus ATCC 53653</name>
    <dbReference type="NCBI Taxonomy" id="457427"/>
    <lineage>
        <taxon>Bacteria</taxon>
        <taxon>Bacillati</taxon>
        <taxon>Actinomycetota</taxon>
        <taxon>Actinomycetes</taxon>
        <taxon>Kitasatosporales</taxon>
        <taxon>Streptomycetaceae</taxon>
        <taxon>Streptomyces</taxon>
        <taxon>Streptomyces violaceusniger group</taxon>
    </lineage>
</organism>
<dbReference type="GO" id="GO:0020037">
    <property type="term" value="F:heme binding"/>
    <property type="evidence" value="ECO:0007669"/>
    <property type="project" value="InterPro"/>
</dbReference>
<evidence type="ECO:0000256" key="7">
    <source>
        <dbReference type="RuleBase" id="RU000461"/>
    </source>
</evidence>
<dbReference type="PANTHER" id="PTHR46696:SF1">
    <property type="entry name" value="CYTOCHROME P450 YJIB-RELATED"/>
    <property type="match status" value="1"/>
</dbReference>
<keyword evidence="2 7" id="KW-0349">Heme</keyword>
<dbReference type="InterPro" id="IPR001128">
    <property type="entry name" value="Cyt_P450"/>
</dbReference>
<name>D9WQG7_9ACTN</name>
<evidence type="ECO:0000256" key="2">
    <source>
        <dbReference type="ARBA" id="ARBA00022617"/>
    </source>
</evidence>
<evidence type="ECO:0000313" key="9">
    <source>
        <dbReference type="Proteomes" id="UP000003963"/>
    </source>
</evidence>
<dbReference type="CDD" id="cd20625">
    <property type="entry name" value="CYP164-like"/>
    <property type="match status" value="1"/>
</dbReference>
<dbReference type="STRING" id="457427.SSOG_07814"/>
<evidence type="ECO:0000256" key="1">
    <source>
        <dbReference type="ARBA" id="ARBA00010617"/>
    </source>
</evidence>
<keyword evidence="3 7" id="KW-0479">Metal-binding</keyword>
<dbReference type="InterPro" id="IPR036396">
    <property type="entry name" value="Cyt_P450_sf"/>
</dbReference>
<dbReference type="RefSeq" id="WP_009719898.1">
    <property type="nucleotide sequence ID" value="NZ_GG657754.1"/>
</dbReference>
<reference evidence="8 9" key="1">
    <citation type="submission" date="2009-02" db="EMBL/GenBank/DDBJ databases">
        <title>Annotation of Streptomyces hygroscopicus strain ATCC 53653.</title>
        <authorList>
            <consortium name="The Broad Institute Genome Sequencing Platform"/>
            <consortium name="Broad Institute Microbial Sequencing Center"/>
            <person name="Fischbach M."/>
            <person name="Godfrey P."/>
            <person name="Ward D."/>
            <person name="Young S."/>
            <person name="Zeng Q."/>
            <person name="Koehrsen M."/>
            <person name="Alvarado L."/>
            <person name="Berlin A.M."/>
            <person name="Bochicchio J."/>
            <person name="Borenstein D."/>
            <person name="Chapman S.B."/>
            <person name="Chen Z."/>
            <person name="Engels R."/>
            <person name="Freedman E."/>
            <person name="Gellesch M."/>
            <person name="Goldberg J."/>
            <person name="Griggs A."/>
            <person name="Gujja S."/>
            <person name="Heilman E.R."/>
            <person name="Heiman D.I."/>
            <person name="Hepburn T.A."/>
            <person name="Howarth C."/>
            <person name="Jen D."/>
            <person name="Larson L."/>
            <person name="Lewis B."/>
            <person name="Mehta T."/>
            <person name="Park D."/>
            <person name="Pearson M."/>
            <person name="Richards J."/>
            <person name="Roberts A."/>
            <person name="Saif S."/>
            <person name="Shea T.D."/>
            <person name="Shenoy N."/>
            <person name="Sisk P."/>
            <person name="Stolte C."/>
            <person name="Sykes S.N."/>
            <person name="Thomson T."/>
            <person name="Walk T."/>
            <person name="White J."/>
            <person name="Yandava C."/>
            <person name="Straight P."/>
            <person name="Clardy J."/>
            <person name="Hung D."/>
            <person name="Kolter R."/>
            <person name="Mekalanos J."/>
            <person name="Walker S."/>
            <person name="Walsh C.T."/>
            <person name="Wieland-Brown L.C."/>
            <person name="Haas B."/>
            <person name="Nusbaum C."/>
            <person name="Birren B."/>
        </authorList>
    </citation>
    <scope>NUCLEOTIDE SEQUENCE [LARGE SCALE GENOMIC DNA]</scope>
    <source>
        <strain evidence="8 9">ATCC 53653</strain>
    </source>
</reference>
<dbReference type="InterPro" id="IPR002397">
    <property type="entry name" value="Cyt_P450_B"/>
</dbReference>
<keyword evidence="6 7" id="KW-0503">Monooxygenase</keyword>
<protein>
    <submittedName>
        <fullName evidence="8">Cytochrome P450 107B1</fullName>
    </submittedName>
</protein>